<name>A0A1H9UCN7_9ACTN</name>
<sequence>MSTHESDTFTLGLQVRADDGHETCLAIRSTGSVPPNLTVLILRNVRGCEAEGRRPEYALPERDLLPAEQAWSSLMDPRAAAQVLGEERWPGICQLEPQPDIGGCIHDRAQSRRLAYE</sequence>
<proteinExistence type="predicted"/>
<dbReference type="EMBL" id="FOGO01000008">
    <property type="protein sequence ID" value="SES07225.1"/>
    <property type="molecule type" value="Genomic_DNA"/>
</dbReference>
<dbReference type="AlphaFoldDB" id="A0A1H9UCN7"/>
<evidence type="ECO:0000313" key="1">
    <source>
        <dbReference type="EMBL" id="SES07225.1"/>
    </source>
</evidence>
<protein>
    <submittedName>
        <fullName evidence="1">Uncharacterized protein</fullName>
    </submittedName>
</protein>
<gene>
    <name evidence="1" type="ORF">SAMN05421870_10869</name>
</gene>
<dbReference type="OrthoDB" id="4075286at2"/>
<dbReference type="RefSeq" id="WP_075001385.1">
    <property type="nucleotide sequence ID" value="NZ_FOGO01000008.1"/>
</dbReference>
<reference evidence="2" key="1">
    <citation type="submission" date="2016-10" db="EMBL/GenBank/DDBJ databases">
        <authorList>
            <person name="Varghese N."/>
            <person name="Submissions S."/>
        </authorList>
    </citation>
    <scope>NUCLEOTIDE SEQUENCE [LARGE SCALE GENOMIC DNA]</scope>
    <source>
        <strain evidence="2">CGMCC 4.6825</strain>
    </source>
</reference>
<dbReference type="Proteomes" id="UP000182841">
    <property type="component" value="Unassembled WGS sequence"/>
</dbReference>
<keyword evidence="2" id="KW-1185">Reference proteome</keyword>
<evidence type="ECO:0000313" key="2">
    <source>
        <dbReference type="Proteomes" id="UP000182841"/>
    </source>
</evidence>
<organism evidence="1 2">
    <name type="scientific">Streptomyces qinglanensis</name>
    <dbReference type="NCBI Taxonomy" id="943816"/>
    <lineage>
        <taxon>Bacteria</taxon>
        <taxon>Bacillati</taxon>
        <taxon>Actinomycetota</taxon>
        <taxon>Actinomycetes</taxon>
        <taxon>Kitasatosporales</taxon>
        <taxon>Streptomycetaceae</taxon>
        <taxon>Streptomyces</taxon>
    </lineage>
</organism>
<accession>A0A1H9UCN7</accession>